<dbReference type="Pfam" id="PF02687">
    <property type="entry name" value="FtsX"/>
    <property type="match status" value="2"/>
</dbReference>
<comment type="subcellular location">
    <subcellularLocation>
        <location evidence="1">Cell membrane</location>
        <topology evidence="1">Multi-pass membrane protein</topology>
    </subcellularLocation>
</comment>
<feature type="domain" description="MacB-like periplasmic core" evidence="8">
    <location>
        <begin position="431"/>
        <end position="626"/>
    </location>
</feature>
<dbReference type="InterPro" id="IPR025857">
    <property type="entry name" value="MacB_PCD"/>
</dbReference>
<feature type="transmembrane region" description="Helical" evidence="6">
    <location>
        <begin position="665"/>
        <end position="689"/>
    </location>
</feature>
<protein>
    <recommendedName>
        <fullName evidence="11">ABC transport system permease protein</fullName>
    </recommendedName>
</protein>
<evidence type="ECO:0000256" key="4">
    <source>
        <dbReference type="ARBA" id="ARBA00022989"/>
    </source>
</evidence>
<keyword evidence="2" id="KW-1003">Cell membrane</keyword>
<dbReference type="EMBL" id="CAJRAU010000006">
    <property type="protein sequence ID" value="CAG5072535.1"/>
    <property type="molecule type" value="Genomic_DNA"/>
</dbReference>
<feature type="transmembrane region" description="Helical" evidence="6">
    <location>
        <begin position="421"/>
        <end position="444"/>
    </location>
</feature>
<evidence type="ECO:0008006" key="11">
    <source>
        <dbReference type="Google" id="ProtNLM"/>
    </source>
</evidence>
<evidence type="ECO:0000259" key="7">
    <source>
        <dbReference type="Pfam" id="PF02687"/>
    </source>
</evidence>
<comment type="caution">
    <text evidence="9">The sequence shown here is derived from an EMBL/GenBank/DDBJ whole genome shotgun (WGS) entry which is preliminary data.</text>
</comment>
<keyword evidence="5 6" id="KW-0472">Membrane</keyword>
<feature type="transmembrane region" description="Helical" evidence="6">
    <location>
        <begin position="749"/>
        <end position="769"/>
    </location>
</feature>
<feature type="domain" description="ABC3 transporter permease C-terminal" evidence="7">
    <location>
        <begin position="289"/>
        <end position="396"/>
    </location>
</feature>
<feature type="domain" description="MacB-like periplasmic core" evidence="8">
    <location>
        <begin position="20"/>
        <end position="247"/>
    </location>
</feature>
<feature type="transmembrane region" description="Helical" evidence="6">
    <location>
        <begin position="701"/>
        <end position="729"/>
    </location>
</feature>
<evidence type="ECO:0000313" key="9">
    <source>
        <dbReference type="EMBL" id="CAG5072535.1"/>
    </source>
</evidence>
<keyword evidence="10" id="KW-1185">Reference proteome</keyword>
<dbReference type="InterPro" id="IPR050250">
    <property type="entry name" value="Macrolide_Exporter_MacB"/>
</dbReference>
<evidence type="ECO:0000256" key="3">
    <source>
        <dbReference type="ARBA" id="ARBA00022692"/>
    </source>
</evidence>
<evidence type="ECO:0000256" key="2">
    <source>
        <dbReference type="ARBA" id="ARBA00022475"/>
    </source>
</evidence>
<feature type="domain" description="ABC3 transporter permease C-terminal" evidence="7">
    <location>
        <begin position="668"/>
        <end position="781"/>
    </location>
</feature>
<dbReference type="PANTHER" id="PTHR30572:SF18">
    <property type="entry name" value="ABC-TYPE MACROLIDE FAMILY EXPORT SYSTEM PERMEASE COMPONENT 2"/>
    <property type="match status" value="1"/>
</dbReference>
<keyword evidence="3 6" id="KW-0812">Transmembrane</keyword>
<evidence type="ECO:0000256" key="1">
    <source>
        <dbReference type="ARBA" id="ARBA00004651"/>
    </source>
</evidence>
<evidence type="ECO:0000256" key="5">
    <source>
        <dbReference type="ARBA" id="ARBA00023136"/>
    </source>
</evidence>
<organism evidence="9 10">
    <name type="scientific">Dyadobacter linearis</name>
    <dbReference type="NCBI Taxonomy" id="2823330"/>
    <lineage>
        <taxon>Bacteria</taxon>
        <taxon>Pseudomonadati</taxon>
        <taxon>Bacteroidota</taxon>
        <taxon>Cytophagia</taxon>
        <taxon>Cytophagales</taxon>
        <taxon>Spirosomataceae</taxon>
        <taxon>Dyadobacter</taxon>
    </lineage>
</organism>
<sequence>MISNYFKIAWRNLLKSKFYTLINGAGLTLGLGVGILILLWVQDELSFDRFHKNSESIYKLENLVGTGSSKQIWTSTVAPIAVLGTRELPEIKAAVRMSYNQSYILFRYKDKVFNEEKSMFTDPGLFSVFDFNLIKGDPAKPFIDDNSIVLTETTARKYFGDEDPIGKVMGANDRRNFTVTGIVRDLPKNSTVQGEMFLPIGKLFKDMYSNRPDGRNRDNDFHQFNYDTYFLLQPNVQIAKLAVKLRNIHLRNKPDDTDLTYLLVPLVKRHLYQSDGSNGGIETVRMFVVIALLILGIACINYVNLSTARAMLRAKEVSMRKIVGAARRQLFTQFIVETALIFGIASAFAVLFIYSLLPLYNQLSGKDLTFDLTNIQIWKVIALTLLGTLAVSSIYPAVLLSSFDPLRAFKGKASAQISDVALRKVLVITQFAVSVILIIGTFVISSQLQYIRSKALGYDKAHVLSFNMREMGKHFEAVKADLLSQPGITSVTRASSFIISIGSQTGNNDWDGKEKGETMMIRPMAIEKDFLSFFKMQLAYGAGFKGSVSDSTHFILNETAVKAARLTDPIGKRFKLWDREGTIIGVVKDFHASSMRQTIDPAVFYYEPRDSYQIYIKTTGQNAENAIAAAGRSWKKYNGDFEFHYAFLDQAFNDLYRSEQQSGTLFNLFAGIAILISCLGLFGLAAYTAQVRKREIGVRKVLGSSVAGIVGLLAKDFIQLILVAIVIAVPVAWYSMNSWLQDFAYKISLSWWMFAAAGGMALAVAMLTISYQSIRAALMNPVKSLRSE</sequence>
<gene>
    <name evidence="9" type="ORF">DYBT9623_04185</name>
</gene>
<accession>A0ABN7RFS7</accession>
<feature type="transmembrane region" description="Helical" evidence="6">
    <location>
        <begin position="21"/>
        <end position="41"/>
    </location>
</feature>
<feature type="transmembrane region" description="Helical" evidence="6">
    <location>
        <begin position="286"/>
        <end position="305"/>
    </location>
</feature>
<keyword evidence="4 6" id="KW-1133">Transmembrane helix</keyword>
<evidence type="ECO:0000313" key="10">
    <source>
        <dbReference type="Proteomes" id="UP000679725"/>
    </source>
</evidence>
<feature type="transmembrane region" description="Helical" evidence="6">
    <location>
        <begin position="330"/>
        <end position="357"/>
    </location>
</feature>
<evidence type="ECO:0000256" key="6">
    <source>
        <dbReference type="SAM" id="Phobius"/>
    </source>
</evidence>
<dbReference type="Proteomes" id="UP000679725">
    <property type="component" value="Unassembled WGS sequence"/>
</dbReference>
<name>A0ABN7RFS7_9BACT</name>
<dbReference type="RefSeq" id="WP_215235467.1">
    <property type="nucleotide sequence ID" value="NZ_CAJRAU010000006.1"/>
</dbReference>
<dbReference type="InterPro" id="IPR003838">
    <property type="entry name" value="ABC3_permease_C"/>
</dbReference>
<evidence type="ECO:0000259" key="8">
    <source>
        <dbReference type="Pfam" id="PF12704"/>
    </source>
</evidence>
<proteinExistence type="predicted"/>
<dbReference type="Pfam" id="PF12704">
    <property type="entry name" value="MacB_PCD"/>
    <property type="match status" value="2"/>
</dbReference>
<reference evidence="9 10" key="1">
    <citation type="submission" date="2021-04" db="EMBL/GenBank/DDBJ databases">
        <authorList>
            <person name="Rodrigo-Torres L."/>
            <person name="Arahal R. D."/>
            <person name="Lucena T."/>
        </authorList>
    </citation>
    <scope>NUCLEOTIDE SEQUENCE [LARGE SCALE GENOMIC DNA]</scope>
    <source>
        <strain evidence="9 10">CECT 9623</strain>
    </source>
</reference>
<dbReference type="PANTHER" id="PTHR30572">
    <property type="entry name" value="MEMBRANE COMPONENT OF TRANSPORTER-RELATED"/>
    <property type="match status" value="1"/>
</dbReference>
<feature type="transmembrane region" description="Helical" evidence="6">
    <location>
        <begin position="377"/>
        <end position="400"/>
    </location>
</feature>